<dbReference type="InterPro" id="IPR009875">
    <property type="entry name" value="PilZ_domain"/>
</dbReference>
<dbReference type="InterPro" id="IPR009926">
    <property type="entry name" value="T3SS_YcgR_PilZN"/>
</dbReference>
<dbReference type="Proteomes" id="UP001565220">
    <property type="component" value="Unassembled WGS sequence"/>
</dbReference>
<keyword evidence="3" id="KW-0282">Flagellum</keyword>
<proteinExistence type="predicted"/>
<organism evidence="3 4">
    <name type="scientific">Clostridium lapidicellarium</name>
    <dbReference type="NCBI Taxonomy" id="3240931"/>
    <lineage>
        <taxon>Bacteria</taxon>
        <taxon>Bacillati</taxon>
        <taxon>Bacillota</taxon>
        <taxon>Clostridia</taxon>
        <taxon>Eubacteriales</taxon>
        <taxon>Clostridiaceae</taxon>
        <taxon>Clostridium</taxon>
    </lineage>
</organism>
<comment type="caution">
    <text evidence="3">The sequence shown here is derived from an EMBL/GenBank/DDBJ whole genome shotgun (WGS) entry which is preliminary data.</text>
</comment>
<dbReference type="EMBL" id="JBGFFE010000001">
    <property type="protein sequence ID" value="MEY8762341.1"/>
    <property type="molecule type" value="Genomic_DNA"/>
</dbReference>
<evidence type="ECO:0000313" key="4">
    <source>
        <dbReference type="Proteomes" id="UP001565220"/>
    </source>
</evidence>
<gene>
    <name evidence="3" type="ORF">AB8S09_01580</name>
</gene>
<keyword evidence="4" id="KW-1185">Reference proteome</keyword>
<sequence length="223" mass="25418">MKCNVEFAVNDRIEIEIGGQIYKSNIQDLSDDYIGISIPVNNHKYVALKKGDKIDAIYYSGKNIYGFHTIVIGRRIEKIFIIMIKRPEEIEIIQRRNFVRVPVFLNVLCAVVPAAGDLHNLDNQVEVFKACSLDMSGGGMKIAADGRLKYKLKIGDIIMVTIPMKDDSLTVRGEIVRIDRNKNKSKLVIGLSFVDLDKVNRERIIRVLFQVMREHIRKGAKED</sequence>
<name>A0ABV4DSW8_9CLOT</name>
<evidence type="ECO:0000259" key="1">
    <source>
        <dbReference type="Pfam" id="PF07238"/>
    </source>
</evidence>
<dbReference type="Pfam" id="PF07238">
    <property type="entry name" value="PilZ"/>
    <property type="match status" value="1"/>
</dbReference>
<protein>
    <submittedName>
        <fullName evidence="3">Flagellar brake protein</fullName>
    </submittedName>
</protein>
<evidence type="ECO:0000313" key="3">
    <source>
        <dbReference type="EMBL" id="MEY8762341.1"/>
    </source>
</evidence>
<accession>A0ABV4DSW8</accession>
<feature type="domain" description="Type III secretion system flagellar brake protein YcgR PilZN" evidence="2">
    <location>
        <begin position="9"/>
        <end position="87"/>
    </location>
</feature>
<dbReference type="RefSeq" id="WP_294181427.1">
    <property type="nucleotide sequence ID" value="NZ_JBGFFE010000001.1"/>
</dbReference>
<keyword evidence="3" id="KW-0969">Cilium</keyword>
<reference evidence="3 4" key="1">
    <citation type="submission" date="2024-08" db="EMBL/GenBank/DDBJ databases">
        <title>Clostridium lapicellarii sp. nov., and Clostridium renhuaiense sp. nov., two species isolated from the mud in a fermentation cellar used for producing sauce-flavour Chinese liquors.</title>
        <authorList>
            <person name="Yang F."/>
            <person name="Wang H."/>
            <person name="Chen L.Q."/>
            <person name="Zhou N."/>
            <person name="Lu J.J."/>
            <person name="Pu X.X."/>
            <person name="Wan B."/>
            <person name="Wang L."/>
            <person name="Liu S.J."/>
        </authorList>
    </citation>
    <scope>NUCLEOTIDE SEQUENCE [LARGE SCALE GENOMIC DNA]</scope>
    <source>
        <strain evidence="3 4">MT-113</strain>
    </source>
</reference>
<feature type="domain" description="PilZ" evidence="1">
    <location>
        <begin position="94"/>
        <end position="210"/>
    </location>
</feature>
<evidence type="ECO:0000259" key="2">
    <source>
        <dbReference type="Pfam" id="PF12945"/>
    </source>
</evidence>
<dbReference type="Gene3D" id="2.40.10.220">
    <property type="entry name" value="predicted glycosyltransferase like domains"/>
    <property type="match status" value="1"/>
</dbReference>
<dbReference type="Pfam" id="PF12945">
    <property type="entry name" value="PilZNR"/>
    <property type="match status" value="1"/>
</dbReference>
<keyword evidence="3" id="KW-0966">Cell projection</keyword>